<dbReference type="InterPro" id="IPR009200">
    <property type="entry name" value="DUF1269_membrane"/>
</dbReference>
<dbReference type="EMBL" id="BAAATZ010000012">
    <property type="protein sequence ID" value="GAA2726803.1"/>
    <property type="molecule type" value="Genomic_DNA"/>
</dbReference>
<name>A0ABN3U972_9ACTN</name>
<reference evidence="2 3" key="1">
    <citation type="journal article" date="2019" name="Int. J. Syst. Evol. Microbiol.">
        <title>The Global Catalogue of Microorganisms (GCM) 10K type strain sequencing project: providing services to taxonomists for standard genome sequencing and annotation.</title>
        <authorList>
            <consortium name="The Broad Institute Genomics Platform"/>
            <consortium name="The Broad Institute Genome Sequencing Center for Infectious Disease"/>
            <person name="Wu L."/>
            <person name="Ma J."/>
        </authorList>
    </citation>
    <scope>NUCLEOTIDE SEQUENCE [LARGE SCALE GENOMIC DNA]</scope>
    <source>
        <strain evidence="2 3">JCM 8201</strain>
    </source>
</reference>
<organism evidence="2 3">
    <name type="scientific">Actinocorallia aurantiaca</name>
    <dbReference type="NCBI Taxonomy" id="46204"/>
    <lineage>
        <taxon>Bacteria</taxon>
        <taxon>Bacillati</taxon>
        <taxon>Actinomycetota</taxon>
        <taxon>Actinomycetes</taxon>
        <taxon>Streptosporangiales</taxon>
        <taxon>Thermomonosporaceae</taxon>
        <taxon>Actinocorallia</taxon>
    </lineage>
</organism>
<keyword evidence="3" id="KW-1185">Reference proteome</keyword>
<keyword evidence="1" id="KW-0812">Transmembrane</keyword>
<sequence length="162" mass="17001">MSSLVAIAYQDVATALKVRDRLIGMRQEGLVQLADAAVVEKRADGTVKLHQVYGAGIGAAWGLLWGGLIGMLFFVPLMGTVLDAGASPAAGALNEHGADERFVKELGAALRPGGAALFLLARQPSEQLLPEISEYGGEVVRTSLSPLQETCLREAFQAARAA</sequence>
<dbReference type="RefSeq" id="WP_344451037.1">
    <property type="nucleotide sequence ID" value="NZ_BAAATZ010000012.1"/>
</dbReference>
<proteinExistence type="predicted"/>
<evidence type="ECO:0000313" key="2">
    <source>
        <dbReference type="EMBL" id="GAA2726803.1"/>
    </source>
</evidence>
<keyword evidence="1" id="KW-1133">Transmembrane helix</keyword>
<dbReference type="Proteomes" id="UP001501842">
    <property type="component" value="Unassembled WGS sequence"/>
</dbReference>
<dbReference type="Pfam" id="PF06897">
    <property type="entry name" value="DUF1269"/>
    <property type="match status" value="1"/>
</dbReference>
<evidence type="ECO:0000313" key="3">
    <source>
        <dbReference type="Proteomes" id="UP001501842"/>
    </source>
</evidence>
<gene>
    <name evidence="2" type="ORF">GCM10010439_30580</name>
</gene>
<accession>A0ABN3U972</accession>
<comment type="caution">
    <text evidence="2">The sequence shown here is derived from an EMBL/GenBank/DDBJ whole genome shotgun (WGS) entry which is preliminary data.</text>
</comment>
<protein>
    <submittedName>
        <fullName evidence="2">DUF1269 domain-containing protein</fullName>
    </submittedName>
</protein>
<keyword evidence="1" id="KW-0472">Membrane</keyword>
<feature type="transmembrane region" description="Helical" evidence="1">
    <location>
        <begin position="52"/>
        <end position="75"/>
    </location>
</feature>
<evidence type="ECO:0000256" key="1">
    <source>
        <dbReference type="SAM" id="Phobius"/>
    </source>
</evidence>